<proteinExistence type="predicted"/>
<name>A0A6V7Q0N2_ANACO</name>
<feature type="region of interest" description="Disordered" evidence="1">
    <location>
        <begin position="9"/>
        <end position="98"/>
    </location>
</feature>
<organism evidence="2">
    <name type="scientific">Ananas comosus var. bracteatus</name>
    <name type="common">red pineapple</name>
    <dbReference type="NCBI Taxonomy" id="296719"/>
    <lineage>
        <taxon>Eukaryota</taxon>
        <taxon>Viridiplantae</taxon>
        <taxon>Streptophyta</taxon>
        <taxon>Embryophyta</taxon>
        <taxon>Tracheophyta</taxon>
        <taxon>Spermatophyta</taxon>
        <taxon>Magnoliopsida</taxon>
        <taxon>Liliopsida</taxon>
        <taxon>Poales</taxon>
        <taxon>Bromeliaceae</taxon>
        <taxon>Bromelioideae</taxon>
        <taxon>Ananas</taxon>
    </lineage>
</organism>
<evidence type="ECO:0000313" key="2">
    <source>
        <dbReference type="EMBL" id="CAD1836487.1"/>
    </source>
</evidence>
<evidence type="ECO:0000256" key="1">
    <source>
        <dbReference type="SAM" id="MobiDB-lite"/>
    </source>
</evidence>
<reference evidence="2" key="1">
    <citation type="submission" date="2020-07" db="EMBL/GenBank/DDBJ databases">
        <authorList>
            <person name="Lin J."/>
        </authorList>
    </citation>
    <scope>NUCLEOTIDE SEQUENCE</scope>
</reference>
<dbReference type="AlphaFoldDB" id="A0A6V7Q0N2"/>
<feature type="compositionally biased region" description="Low complexity" evidence="1">
    <location>
        <begin position="34"/>
        <end position="49"/>
    </location>
</feature>
<protein>
    <submittedName>
        <fullName evidence="2">Uncharacterized protein</fullName>
    </submittedName>
</protein>
<sequence length="266" mass="28407">MGGLGAVRLGMGVDAAGDGTATSVTPRRRSHNCASGCRSGRARPGAAPRVKVPRSGSSAEHDSGQGASKQVLGGARLGSGRRTVSAASRSRGSDEGDLGRLGSRLERVWAASERLGSAWSTSERHRSASGGWLRSDSDGNRAHLGARLGIGFYYASFYRLASCLRLGKRRPSAWERGDRRWGEGRRWRRKGVREAGSEEVDPSNPTRDLGRSMRRLKFQTVLADSGVMADSGTRMGGTDPICLGSGPGNKPMWEFGAADSRFRESN</sequence>
<feature type="region of interest" description="Disordered" evidence="1">
    <location>
        <begin position="191"/>
        <end position="210"/>
    </location>
</feature>
<dbReference type="EMBL" id="LR862131">
    <property type="protein sequence ID" value="CAD1836487.1"/>
    <property type="molecule type" value="Genomic_DNA"/>
</dbReference>
<accession>A0A6V7Q0N2</accession>
<gene>
    <name evidence="2" type="ORF">CB5_LOCUS19698</name>
</gene>